<comment type="similarity">
    <text evidence="2 15 16">Belongs to the ATPase B chain family.</text>
</comment>
<evidence type="ECO:0000256" key="10">
    <source>
        <dbReference type="ARBA" id="ARBA00023136"/>
    </source>
</evidence>
<dbReference type="HAMAP" id="MF_01398">
    <property type="entry name" value="ATP_synth_b_bprime"/>
    <property type="match status" value="1"/>
</dbReference>
<dbReference type="InterPro" id="IPR002146">
    <property type="entry name" value="ATP_synth_b/b'su_bac/chlpt"/>
</dbReference>
<dbReference type="GO" id="GO:0046961">
    <property type="term" value="F:proton-transporting ATPase activity, rotational mechanism"/>
    <property type="evidence" value="ECO:0007669"/>
    <property type="project" value="TreeGrafter"/>
</dbReference>
<evidence type="ECO:0000256" key="7">
    <source>
        <dbReference type="ARBA" id="ARBA00022781"/>
    </source>
</evidence>
<evidence type="ECO:0000256" key="4">
    <source>
        <dbReference type="ARBA" id="ARBA00022475"/>
    </source>
</evidence>
<keyword evidence="17" id="KW-0175">Coiled coil</keyword>
<dbReference type="GO" id="GO:0005886">
    <property type="term" value="C:plasma membrane"/>
    <property type="evidence" value="ECO:0007669"/>
    <property type="project" value="UniProtKB-SubCell"/>
</dbReference>
<keyword evidence="8 15" id="KW-1133">Transmembrane helix</keyword>
<evidence type="ECO:0000256" key="16">
    <source>
        <dbReference type="RuleBase" id="RU003848"/>
    </source>
</evidence>
<comment type="function">
    <text evidence="13">Component of the F(0) channel, it forms part of the peripheral stalk, linking F(1) to F(0). The b'-subunit is a diverged and duplicated form of b found in plants and photosynthetic bacteria.</text>
</comment>
<feature type="transmembrane region" description="Helical" evidence="15">
    <location>
        <begin position="20"/>
        <end position="42"/>
    </location>
</feature>
<feature type="coiled-coil region" evidence="17">
    <location>
        <begin position="50"/>
        <end position="84"/>
    </location>
</feature>
<evidence type="ECO:0000256" key="9">
    <source>
        <dbReference type="ARBA" id="ARBA00023065"/>
    </source>
</evidence>
<dbReference type="Pfam" id="PF00430">
    <property type="entry name" value="ATP-synt_B"/>
    <property type="match status" value="1"/>
</dbReference>
<keyword evidence="10 15" id="KW-0472">Membrane</keyword>
<evidence type="ECO:0000256" key="12">
    <source>
        <dbReference type="ARBA" id="ARBA00025198"/>
    </source>
</evidence>
<evidence type="ECO:0000256" key="6">
    <source>
        <dbReference type="ARBA" id="ARBA00022692"/>
    </source>
</evidence>
<comment type="subunit">
    <text evidence="14 15">F-type ATPases have 2 components, F(1) - the catalytic core - and F(0) - the membrane proton channel. F(1) has five subunits: alpha(3), beta(3), gamma(1), delta(1), epsilon(1). F(0) has three main subunits: a(1), b(2) and c(10-14). The alpha and beta chains form an alternating ring which encloses part of the gamma chain. F(1) is attached to F(0) by a central stalk formed by the gamma and epsilon chains, while a peripheral stalk is formed by the delta and b chains.</text>
</comment>
<accession>A0A160PI75</accession>
<keyword evidence="9 15" id="KW-0406">Ion transport</keyword>
<dbReference type="PANTHER" id="PTHR33445:SF1">
    <property type="entry name" value="ATP SYNTHASE SUBUNIT B"/>
    <property type="match status" value="1"/>
</dbReference>
<keyword evidence="11 15" id="KW-0066">ATP synthesis</keyword>
<dbReference type="AlphaFoldDB" id="A0A160PI75"/>
<keyword evidence="6 15" id="KW-0812">Transmembrane</keyword>
<evidence type="ECO:0000256" key="8">
    <source>
        <dbReference type="ARBA" id="ARBA00022989"/>
    </source>
</evidence>
<evidence type="ECO:0000256" key="1">
    <source>
        <dbReference type="ARBA" id="ARBA00004377"/>
    </source>
</evidence>
<comment type="subcellular location">
    <subcellularLocation>
        <location evidence="1">Cell inner membrane</location>
        <topology evidence="1">Single-pass membrane protein</topology>
    </subcellularLocation>
    <subcellularLocation>
        <location evidence="15">Cell membrane</location>
        <topology evidence="15">Single-pass membrane protein</topology>
    </subcellularLocation>
</comment>
<dbReference type="GO" id="GO:0045259">
    <property type="term" value="C:proton-transporting ATP synthase complex"/>
    <property type="evidence" value="ECO:0007669"/>
    <property type="project" value="UniProtKB-KW"/>
</dbReference>
<evidence type="ECO:0000256" key="2">
    <source>
        <dbReference type="ARBA" id="ARBA00005513"/>
    </source>
</evidence>
<dbReference type="PANTHER" id="PTHR33445">
    <property type="entry name" value="ATP SYNTHASE SUBUNIT B', CHLOROPLASTIC"/>
    <property type="match status" value="1"/>
</dbReference>
<name>A0A160PI75_9HYPH</name>
<sequence length="175" mass="19149">MAGRKADQGFETDMLLTAEFWVAVAFVAFLVIVWRVGGFSMMTNGLDSRAKRVRHELDEARRLREEAAAVLADYKRRRTEAEREAEAIVAGAREDAERIAAEGHARLNDFVARRTKAAEAKIAQAEAQASAQVRAAAADAAVKVSETLLRERLQGVAAQDLVRASLGDVKSRLQA</sequence>
<keyword evidence="7 15" id="KW-0375">Hydrogen ion transport</keyword>
<gene>
    <name evidence="15" type="primary">atpF</name>
    <name evidence="18" type="ORF">MPPM_3498</name>
</gene>
<keyword evidence="3 15" id="KW-0813">Transport</keyword>
<reference evidence="18 19" key="1">
    <citation type="journal article" date="2016" name="Genome Announc.">
        <title>Complete Genome Sequence of Methylobacterium populi P-1M, Isolated from Pink-Pigmented Household Biofilm.</title>
        <authorList>
            <person name="Morohoshi T."/>
            <person name="Ikeda T."/>
        </authorList>
    </citation>
    <scope>NUCLEOTIDE SEQUENCE [LARGE SCALE GENOMIC DNA]</scope>
    <source>
        <strain evidence="18 19">P-1M</strain>
    </source>
</reference>
<evidence type="ECO:0000256" key="5">
    <source>
        <dbReference type="ARBA" id="ARBA00022547"/>
    </source>
</evidence>
<comment type="function">
    <text evidence="12 15">F(1)F(0) ATP synthase produces ATP from ADP in the presence of a proton or sodium gradient. F-type ATPases consist of two structural domains, F(1) containing the extramembraneous catalytic core and F(0) containing the membrane proton channel, linked together by a central stalk and a peripheral stalk. During catalysis, ATP synthesis in the catalytic domain of F(1) is coupled via a rotary mechanism of the central stalk subunits to proton translocation.</text>
</comment>
<protein>
    <recommendedName>
        <fullName evidence="15">ATP synthase subunit b</fullName>
    </recommendedName>
    <alternativeName>
        <fullName evidence="15">ATP synthase F(0) sector subunit b</fullName>
    </alternativeName>
    <alternativeName>
        <fullName evidence="15">ATPase subunit I</fullName>
    </alternativeName>
    <alternativeName>
        <fullName evidence="15">F-type ATPase subunit b</fullName>
        <shortName evidence="15">F-ATPase subunit b</shortName>
    </alternativeName>
</protein>
<evidence type="ECO:0000256" key="13">
    <source>
        <dbReference type="ARBA" id="ARBA00025614"/>
    </source>
</evidence>
<keyword evidence="5 15" id="KW-0138">CF(0)</keyword>
<proteinExistence type="inferred from homology"/>
<dbReference type="InterPro" id="IPR050059">
    <property type="entry name" value="ATP_synthase_B_chain"/>
</dbReference>
<evidence type="ECO:0000256" key="14">
    <source>
        <dbReference type="ARBA" id="ARBA00025830"/>
    </source>
</evidence>
<evidence type="ECO:0000256" key="15">
    <source>
        <dbReference type="HAMAP-Rule" id="MF_01398"/>
    </source>
</evidence>
<keyword evidence="4 15" id="KW-1003">Cell membrane</keyword>
<evidence type="ECO:0000256" key="3">
    <source>
        <dbReference type="ARBA" id="ARBA00022448"/>
    </source>
</evidence>
<evidence type="ECO:0000256" key="11">
    <source>
        <dbReference type="ARBA" id="ARBA00023310"/>
    </source>
</evidence>
<dbReference type="Proteomes" id="UP000218288">
    <property type="component" value="Chromosome"/>
</dbReference>
<organism evidence="18 19">
    <name type="scientific">Methylorubrum populi</name>
    <dbReference type="NCBI Taxonomy" id="223967"/>
    <lineage>
        <taxon>Bacteria</taxon>
        <taxon>Pseudomonadati</taxon>
        <taxon>Pseudomonadota</taxon>
        <taxon>Alphaproteobacteria</taxon>
        <taxon>Hyphomicrobiales</taxon>
        <taxon>Methylobacteriaceae</taxon>
        <taxon>Methylorubrum</taxon>
    </lineage>
</organism>
<dbReference type="EMBL" id="AP014809">
    <property type="protein sequence ID" value="BAU92103.1"/>
    <property type="molecule type" value="Genomic_DNA"/>
</dbReference>
<dbReference type="GO" id="GO:0046933">
    <property type="term" value="F:proton-transporting ATP synthase activity, rotational mechanism"/>
    <property type="evidence" value="ECO:0007669"/>
    <property type="project" value="UniProtKB-UniRule"/>
</dbReference>
<evidence type="ECO:0000313" key="19">
    <source>
        <dbReference type="Proteomes" id="UP000218288"/>
    </source>
</evidence>
<evidence type="ECO:0000256" key="17">
    <source>
        <dbReference type="SAM" id="Coils"/>
    </source>
</evidence>
<dbReference type="CDD" id="cd06503">
    <property type="entry name" value="ATP-synt_Fo_b"/>
    <property type="match status" value="1"/>
</dbReference>
<evidence type="ECO:0000313" key="18">
    <source>
        <dbReference type="EMBL" id="BAU92103.1"/>
    </source>
</evidence>